<dbReference type="Pfam" id="PF03009">
    <property type="entry name" value="GDPD"/>
    <property type="match status" value="1"/>
</dbReference>
<dbReference type="CDD" id="cd08570">
    <property type="entry name" value="GDPD_YPL206cp_fungi"/>
    <property type="match status" value="1"/>
</dbReference>
<accession>A0AAV9HQA4</accession>
<sequence length="353" mass="39494">MTGEQMPLLEKKLSATPAAPFTGSISGSEGDVPLPQCIAHRGYKAAFPENSMRGFEAAVAVGADGLETDLHLSKDGVVVLSHDPSLKRCFGIDKKVADCDWHYLSTLRTQQEPHVPLARLSDLLHYLAQPDRPELDSIWLLLDIKIDDDPLDLLPALLKTIESVPATRPWKQRIVLGGWNENWISHAATLLPGYPIAYIGFSLIYAHRFLSEAKYPNVNFNLLQQGLVGPAGGQFIKAIRRAERKLYVWTVNEEIWMRWSIKKGVDGVITDDPKKFRELCDRYSQPKGKSGNLVKSDKVGLVKKVKLYTVAFFIQLLSVGFLVLWWRRLNTRGKVKKGKGEDVPTSQVLPITS</sequence>
<reference evidence="3" key="2">
    <citation type="submission" date="2023-06" db="EMBL/GenBank/DDBJ databases">
        <authorList>
            <consortium name="Lawrence Berkeley National Laboratory"/>
            <person name="Mondo S.J."/>
            <person name="Hensen N."/>
            <person name="Bonometti L."/>
            <person name="Westerberg I."/>
            <person name="Brannstrom I.O."/>
            <person name="Guillou S."/>
            <person name="Cros-Aarteil S."/>
            <person name="Calhoun S."/>
            <person name="Haridas S."/>
            <person name="Kuo A."/>
            <person name="Pangilinan J."/>
            <person name="Riley R."/>
            <person name="Labutti K."/>
            <person name="Andreopoulos B."/>
            <person name="Lipzen A."/>
            <person name="Chen C."/>
            <person name="Yanf M."/>
            <person name="Daum C."/>
            <person name="Ng V."/>
            <person name="Clum A."/>
            <person name="Steindorff A."/>
            <person name="Ohm R."/>
            <person name="Martin F."/>
            <person name="Silar P."/>
            <person name="Natvig D."/>
            <person name="Lalanne C."/>
            <person name="Gautier V."/>
            <person name="Ament-Velasquez S.L."/>
            <person name="Kruys A."/>
            <person name="Hutchinson M.I."/>
            <person name="Powell A.J."/>
            <person name="Barry K."/>
            <person name="Miller A.N."/>
            <person name="Grigoriev I.V."/>
            <person name="Debuchy R."/>
            <person name="Gladieux P."/>
            <person name="Thoren M.H."/>
            <person name="Johannesson H."/>
        </authorList>
    </citation>
    <scope>NUCLEOTIDE SEQUENCE</scope>
    <source>
        <strain evidence="3">PSN324</strain>
    </source>
</reference>
<name>A0AAV9HQA4_9PEZI</name>
<proteinExistence type="predicted"/>
<feature type="domain" description="GP-PDE" evidence="2">
    <location>
        <begin position="35"/>
        <end position="280"/>
    </location>
</feature>
<keyword evidence="1" id="KW-0812">Transmembrane</keyword>
<protein>
    <submittedName>
        <fullName evidence="3">Glycerophosphoryl diester phosphodiesterase</fullName>
    </submittedName>
</protein>
<dbReference type="EMBL" id="MU864979">
    <property type="protein sequence ID" value="KAK4462054.1"/>
    <property type="molecule type" value="Genomic_DNA"/>
</dbReference>
<dbReference type="PANTHER" id="PTHR43805">
    <property type="entry name" value="GLYCEROPHOSPHORYL DIESTER PHOSPHODIESTERASE"/>
    <property type="match status" value="1"/>
</dbReference>
<dbReference type="GO" id="GO:0008081">
    <property type="term" value="F:phosphoric diester hydrolase activity"/>
    <property type="evidence" value="ECO:0007669"/>
    <property type="project" value="InterPro"/>
</dbReference>
<dbReference type="InterPro" id="IPR030395">
    <property type="entry name" value="GP_PDE_dom"/>
</dbReference>
<keyword evidence="1" id="KW-0472">Membrane</keyword>
<dbReference type="AlphaFoldDB" id="A0AAV9HQA4"/>
<dbReference type="PROSITE" id="PS51704">
    <property type="entry name" value="GP_PDE"/>
    <property type="match status" value="1"/>
</dbReference>
<dbReference type="Proteomes" id="UP001321749">
    <property type="component" value="Unassembled WGS sequence"/>
</dbReference>
<dbReference type="SUPFAM" id="SSF51695">
    <property type="entry name" value="PLC-like phosphodiesterases"/>
    <property type="match status" value="1"/>
</dbReference>
<comment type="caution">
    <text evidence="3">The sequence shown here is derived from an EMBL/GenBank/DDBJ whole genome shotgun (WGS) entry which is preliminary data.</text>
</comment>
<evidence type="ECO:0000259" key="2">
    <source>
        <dbReference type="PROSITE" id="PS51704"/>
    </source>
</evidence>
<keyword evidence="1" id="KW-1133">Transmembrane helix</keyword>
<reference evidence="3" key="1">
    <citation type="journal article" date="2023" name="Mol. Phylogenet. Evol.">
        <title>Genome-scale phylogeny and comparative genomics of the fungal order Sordariales.</title>
        <authorList>
            <person name="Hensen N."/>
            <person name="Bonometti L."/>
            <person name="Westerberg I."/>
            <person name="Brannstrom I.O."/>
            <person name="Guillou S."/>
            <person name="Cros-Aarteil S."/>
            <person name="Calhoun S."/>
            <person name="Haridas S."/>
            <person name="Kuo A."/>
            <person name="Mondo S."/>
            <person name="Pangilinan J."/>
            <person name="Riley R."/>
            <person name="LaButti K."/>
            <person name="Andreopoulos B."/>
            <person name="Lipzen A."/>
            <person name="Chen C."/>
            <person name="Yan M."/>
            <person name="Daum C."/>
            <person name="Ng V."/>
            <person name="Clum A."/>
            <person name="Steindorff A."/>
            <person name="Ohm R.A."/>
            <person name="Martin F."/>
            <person name="Silar P."/>
            <person name="Natvig D.O."/>
            <person name="Lalanne C."/>
            <person name="Gautier V."/>
            <person name="Ament-Velasquez S.L."/>
            <person name="Kruys A."/>
            <person name="Hutchinson M.I."/>
            <person name="Powell A.J."/>
            <person name="Barry K."/>
            <person name="Miller A.N."/>
            <person name="Grigoriev I.V."/>
            <person name="Debuchy R."/>
            <person name="Gladieux P."/>
            <person name="Hiltunen Thoren M."/>
            <person name="Johannesson H."/>
        </authorList>
    </citation>
    <scope>NUCLEOTIDE SEQUENCE</scope>
    <source>
        <strain evidence="3">PSN324</strain>
    </source>
</reference>
<evidence type="ECO:0000256" key="1">
    <source>
        <dbReference type="SAM" id="Phobius"/>
    </source>
</evidence>
<dbReference type="PANTHER" id="PTHR43805:SF1">
    <property type="entry name" value="GP-PDE DOMAIN-CONTAINING PROTEIN"/>
    <property type="match status" value="1"/>
</dbReference>
<feature type="transmembrane region" description="Helical" evidence="1">
    <location>
        <begin position="307"/>
        <end position="326"/>
    </location>
</feature>
<gene>
    <name evidence="3" type="ORF">QBC42DRAFT_297241</name>
</gene>
<evidence type="ECO:0000313" key="3">
    <source>
        <dbReference type="EMBL" id="KAK4462054.1"/>
    </source>
</evidence>
<keyword evidence="4" id="KW-1185">Reference proteome</keyword>
<organism evidence="3 4">
    <name type="scientific">Cladorrhinum samala</name>
    <dbReference type="NCBI Taxonomy" id="585594"/>
    <lineage>
        <taxon>Eukaryota</taxon>
        <taxon>Fungi</taxon>
        <taxon>Dikarya</taxon>
        <taxon>Ascomycota</taxon>
        <taxon>Pezizomycotina</taxon>
        <taxon>Sordariomycetes</taxon>
        <taxon>Sordariomycetidae</taxon>
        <taxon>Sordariales</taxon>
        <taxon>Podosporaceae</taxon>
        <taxon>Cladorrhinum</taxon>
    </lineage>
</organism>
<evidence type="ECO:0000313" key="4">
    <source>
        <dbReference type="Proteomes" id="UP001321749"/>
    </source>
</evidence>
<dbReference type="GO" id="GO:0006629">
    <property type="term" value="P:lipid metabolic process"/>
    <property type="evidence" value="ECO:0007669"/>
    <property type="project" value="InterPro"/>
</dbReference>
<dbReference type="InterPro" id="IPR017946">
    <property type="entry name" value="PLC-like_Pdiesterase_TIM-brl"/>
</dbReference>
<dbReference type="Gene3D" id="3.20.20.190">
    <property type="entry name" value="Phosphatidylinositol (PI) phosphodiesterase"/>
    <property type="match status" value="1"/>
</dbReference>